<feature type="transmembrane region" description="Helical" evidence="11">
    <location>
        <begin position="209"/>
        <end position="227"/>
    </location>
</feature>
<keyword evidence="11" id="KW-1003">Cell membrane</keyword>
<keyword evidence="9 11" id="KW-0472">Membrane</keyword>
<dbReference type="InterPro" id="IPR000568">
    <property type="entry name" value="ATP_synth_F0_asu"/>
</dbReference>
<evidence type="ECO:0000256" key="4">
    <source>
        <dbReference type="ARBA" id="ARBA00022547"/>
    </source>
</evidence>
<keyword evidence="4 11" id="KW-0138">CF(0)</keyword>
<keyword evidence="3 11" id="KW-0813">Transport</keyword>
<accession>A0A9E2NNQ9</accession>
<keyword evidence="5 11" id="KW-0812">Transmembrane</keyword>
<organism evidence="13 14">
    <name type="scientific">Candidatus Cellulosilyticum pullistercoris</name>
    <dbReference type="NCBI Taxonomy" id="2838521"/>
    <lineage>
        <taxon>Bacteria</taxon>
        <taxon>Bacillati</taxon>
        <taxon>Bacillota</taxon>
        <taxon>Clostridia</taxon>
        <taxon>Lachnospirales</taxon>
        <taxon>Cellulosilyticaceae</taxon>
        <taxon>Cellulosilyticum</taxon>
    </lineage>
</organism>
<reference evidence="13" key="1">
    <citation type="journal article" date="2021" name="PeerJ">
        <title>Extensive microbial diversity within the chicken gut microbiome revealed by metagenomics and culture.</title>
        <authorList>
            <person name="Gilroy R."/>
            <person name="Ravi A."/>
            <person name="Getino M."/>
            <person name="Pursley I."/>
            <person name="Horton D.L."/>
            <person name="Alikhan N.F."/>
            <person name="Baker D."/>
            <person name="Gharbi K."/>
            <person name="Hall N."/>
            <person name="Watson M."/>
            <person name="Adriaenssens E.M."/>
            <person name="Foster-Nyarko E."/>
            <person name="Jarju S."/>
            <person name="Secka A."/>
            <person name="Antonio M."/>
            <person name="Oren A."/>
            <person name="Chaudhuri R.R."/>
            <person name="La Ragione R."/>
            <person name="Hildebrand F."/>
            <person name="Pallen M.J."/>
        </authorList>
    </citation>
    <scope>NUCLEOTIDE SEQUENCE</scope>
    <source>
        <strain evidence="13">B5-657</strain>
    </source>
</reference>
<comment type="subcellular location">
    <subcellularLocation>
        <location evidence="11 12">Cell membrane</location>
        <topology evidence="11 12">Multi-pass membrane protein</topology>
    </subcellularLocation>
    <subcellularLocation>
        <location evidence="1">Membrane</location>
        <topology evidence="1">Multi-pass membrane protein</topology>
    </subcellularLocation>
</comment>
<dbReference type="AlphaFoldDB" id="A0A9E2NNQ9"/>
<dbReference type="PROSITE" id="PS00449">
    <property type="entry name" value="ATPASE_A"/>
    <property type="match status" value="1"/>
</dbReference>
<dbReference type="GO" id="GO:0045259">
    <property type="term" value="C:proton-transporting ATP synthase complex"/>
    <property type="evidence" value="ECO:0007669"/>
    <property type="project" value="UniProtKB-KW"/>
</dbReference>
<dbReference type="Proteomes" id="UP000824229">
    <property type="component" value="Unassembled WGS sequence"/>
</dbReference>
<feature type="transmembrane region" description="Helical" evidence="11">
    <location>
        <begin position="90"/>
        <end position="109"/>
    </location>
</feature>
<evidence type="ECO:0000256" key="10">
    <source>
        <dbReference type="ARBA" id="ARBA00023310"/>
    </source>
</evidence>
<keyword evidence="8 11" id="KW-0406">Ion transport</keyword>
<feature type="transmembrane region" description="Helical" evidence="11">
    <location>
        <begin position="185"/>
        <end position="203"/>
    </location>
</feature>
<dbReference type="HAMAP" id="MF_01393">
    <property type="entry name" value="ATP_synth_a_bact"/>
    <property type="match status" value="1"/>
</dbReference>
<evidence type="ECO:0000256" key="6">
    <source>
        <dbReference type="ARBA" id="ARBA00022781"/>
    </source>
</evidence>
<dbReference type="GO" id="GO:0042777">
    <property type="term" value="P:proton motive force-driven plasma membrane ATP synthesis"/>
    <property type="evidence" value="ECO:0007669"/>
    <property type="project" value="TreeGrafter"/>
</dbReference>
<dbReference type="PANTHER" id="PTHR42823">
    <property type="entry name" value="ATP SYNTHASE SUBUNIT A, CHLOROPLASTIC"/>
    <property type="match status" value="1"/>
</dbReference>
<name>A0A9E2NNQ9_9FIRM</name>
<evidence type="ECO:0000313" key="13">
    <source>
        <dbReference type="EMBL" id="MBU3804663.1"/>
    </source>
</evidence>
<dbReference type="SUPFAM" id="SSF81336">
    <property type="entry name" value="F1F0 ATP synthase subunit A"/>
    <property type="match status" value="1"/>
</dbReference>
<dbReference type="EMBL" id="JAHLFQ010000183">
    <property type="protein sequence ID" value="MBU3804663.1"/>
    <property type="molecule type" value="Genomic_DNA"/>
</dbReference>
<evidence type="ECO:0000256" key="1">
    <source>
        <dbReference type="ARBA" id="ARBA00004141"/>
    </source>
</evidence>
<dbReference type="Gene3D" id="1.20.120.220">
    <property type="entry name" value="ATP synthase, F0 complex, subunit A"/>
    <property type="match status" value="1"/>
</dbReference>
<dbReference type="GO" id="GO:0046933">
    <property type="term" value="F:proton-transporting ATP synthase activity, rotational mechanism"/>
    <property type="evidence" value="ECO:0007669"/>
    <property type="project" value="UniProtKB-UniRule"/>
</dbReference>
<feature type="transmembrane region" description="Helical" evidence="11">
    <location>
        <begin position="28"/>
        <end position="46"/>
    </location>
</feature>
<dbReference type="CDD" id="cd00310">
    <property type="entry name" value="ATP-synt_Fo_a_6"/>
    <property type="match status" value="1"/>
</dbReference>
<dbReference type="InterPro" id="IPR045082">
    <property type="entry name" value="ATP_syn_F0_a_bact/chloroplast"/>
</dbReference>
<evidence type="ECO:0000313" key="14">
    <source>
        <dbReference type="Proteomes" id="UP000824229"/>
    </source>
</evidence>
<sequence length="232" mass="25422">MDNNLDFGAQLYVKLFEVGGQPVYLTETVINTWIIIAVMAIIALVIRARMSKFKEVPESKLQTMLEMIVDTINNFVVTTMGPSGKKFAGYYGPLIFFIAICNLSGLLGFRPPTADFATTLAFALITFFMIHGFGVRSKGIGYFKGLLEPAPLLLPLNIIGELATPVSLSFRLFGNILGGTIIMGLVYAMFPKIVIFLGIPAALHTYFDVFAGVLQAFIFVMLSMTFVSSAME</sequence>
<protein>
    <recommendedName>
        <fullName evidence="11 12">ATP synthase subunit a</fullName>
    </recommendedName>
    <alternativeName>
        <fullName evidence="11">ATP synthase F0 sector subunit a</fullName>
    </alternativeName>
    <alternativeName>
        <fullName evidence="11">F-ATPase subunit 6</fullName>
    </alternativeName>
</protein>
<evidence type="ECO:0000256" key="3">
    <source>
        <dbReference type="ARBA" id="ARBA00022448"/>
    </source>
</evidence>
<comment type="function">
    <text evidence="11 12">Key component of the proton channel; it plays a direct role in the translocation of protons across the membrane.</text>
</comment>
<dbReference type="Pfam" id="PF00119">
    <property type="entry name" value="ATP-synt_A"/>
    <property type="match status" value="1"/>
</dbReference>
<dbReference type="InterPro" id="IPR035908">
    <property type="entry name" value="F0_ATP_A_sf"/>
</dbReference>
<comment type="caution">
    <text evidence="13">The sequence shown here is derived from an EMBL/GenBank/DDBJ whole genome shotgun (WGS) entry which is preliminary data.</text>
</comment>
<dbReference type="InterPro" id="IPR023011">
    <property type="entry name" value="ATP_synth_F0_asu_AS"/>
</dbReference>
<keyword evidence="7 11" id="KW-1133">Transmembrane helix</keyword>
<dbReference type="PANTHER" id="PTHR42823:SF3">
    <property type="entry name" value="ATP SYNTHASE SUBUNIT A, CHLOROPLASTIC"/>
    <property type="match status" value="1"/>
</dbReference>
<dbReference type="PRINTS" id="PR00123">
    <property type="entry name" value="ATPASEA"/>
</dbReference>
<comment type="similarity">
    <text evidence="2 11 12">Belongs to the ATPase A chain family.</text>
</comment>
<keyword evidence="6 11" id="KW-0375">Hydrogen ion transport</keyword>
<feature type="transmembrane region" description="Helical" evidence="11">
    <location>
        <begin position="116"/>
        <end position="134"/>
    </location>
</feature>
<dbReference type="GO" id="GO:0005886">
    <property type="term" value="C:plasma membrane"/>
    <property type="evidence" value="ECO:0007669"/>
    <property type="project" value="UniProtKB-SubCell"/>
</dbReference>
<evidence type="ECO:0000256" key="12">
    <source>
        <dbReference type="RuleBase" id="RU000483"/>
    </source>
</evidence>
<gene>
    <name evidence="11 13" type="primary">atpB</name>
    <name evidence="13" type="ORF">H9872_07895</name>
</gene>
<evidence type="ECO:0000256" key="2">
    <source>
        <dbReference type="ARBA" id="ARBA00006810"/>
    </source>
</evidence>
<proteinExistence type="inferred from homology"/>
<dbReference type="NCBIfam" id="TIGR01131">
    <property type="entry name" value="ATP_synt_6_or_A"/>
    <property type="match status" value="1"/>
</dbReference>
<evidence type="ECO:0000256" key="8">
    <source>
        <dbReference type="ARBA" id="ARBA00023065"/>
    </source>
</evidence>
<evidence type="ECO:0000256" key="7">
    <source>
        <dbReference type="ARBA" id="ARBA00022989"/>
    </source>
</evidence>
<reference evidence="13" key="2">
    <citation type="submission" date="2021-04" db="EMBL/GenBank/DDBJ databases">
        <authorList>
            <person name="Gilroy R."/>
        </authorList>
    </citation>
    <scope>NUCLEOTIDE SEQUENCE</scope>
    <source>
        <strain evidence="13">B5-657</strain>
    </source>
</reference>
<evidence type="ECO:0000256" key="5">
    <source>
        <dbReference type="ARBA" id="ARBA00022692"/>
    </source>
</evidence>
<evidence type="ECO:0000256" key="11">
    <source>
        <dbReference type="HAMAP-Rule" id="MF_01393"/>
    </source>
</evidence>
<keyword evidence="10 11" id="KW-0066">ATP synthesis</keyword>
<evidence type="ECO:0000256" key="9">
    <source>
        <dbReference type="ARBA" id="ARBA00023136"/>
    </source>
</evidence>